<keyword evidence="6" id="KW-0539">Nucleus</keyword>
<protein>
    <recommendedName>
        <fullName evidence="7">Structure-specific endonuclease subunit SLX4</fullName>
    </recommendedName>
</protein>
<dbReference type="AlphaFoldDB" id="A0A0N4XND4"/>
<reference evidence="8 9" key="2">
    <citation type="submission" date="2018-11" db="EMBL/GenBank/DDBJ databases">
        <authorList>
            <consortium name="Pathogen Informatics"/>
        </authorList>
    </citation>
    <scope>NUCLEOTIDE SEQUENCE [LARGE SCALE GENOMIC DNA]</scope>
</reference>
<evidence type="ECO:0000256" key="6">
    <source>
        <dbReference type="ARBA" id="ARBA00023242"/>
    </source>
</evidence>
<dbReference type="GO" id="GO:0006281">
    <property type="term" value="P:DNA repair"/>
    <property type="evidence" value="ECO:0007669"/>
    <property type="project" value="UniProtKB-KW"/>
</dbReference>
<evidence type="ECO:0000256" key="7">
    <source>
        <dbReference type="ARBA" id="ARBA00029496"/>
    </source>
</evidence>
<dbReference type="Pfam" id="PF09494">
    <property type="entry name" value="Slx4"/>
    <property type="match status" value="1"/>
</dbReference>
<dbReference type="STRING" id="27835.A0A0N4XND4"/>
<name>A0A0N4XND4_NIPBR</name>
<dbReference type="InterPro" id="IPR018574">
    <property type="entry name" value="Structure-sp_endonuc_su_Slx4"/>
</dbReference>
<organism evidence="10">
    <name type="scientific">Nippostrongylus brasiliensis</name>
    <name type="common">Rat hookworm</name>
    <dbReference type="NCBI Taxonomy" id="27835"/>
    <lineage>
        <taxon>Eukaryota</taxon>
        <taxon>Metazoa</taxon>
        <taxon>Ecdysozoa</taxon>
        <taxon>Nematoda</taxon>
        <taxon>Chromadorea</taxon>
        <taxon>Rhabditida</taxon>
        <taxon>Rhabditina</taxon>
        <taxon>Rhabditomorpha</taxon>
        <taxon>Strongyloidea</taxon>
        <taxon>Heligmosomidae</taxon>
        <taxon>Nippostrongylus</taxon>
    </lineage>
</organism>
<dbReference type="GO" id="GO:0006260">
    <property type="term" value="P:DNA replication"/>
    <property type="evidence" value="ECO:0007669"/>
    <property type="project" value="InterPro"/>
</dbReference>
<comment type="subcellular location">
    <subcellularLocation>
        <location evidence="1">Nucleus</location>
    </subcellularLocation>
</comment>
<keyword evidence="9" id="KW-1185">Reference proteome</keyword>
<evidence type="ECO:0000313" key="9">
    <source>
        <dbReference type="Proteomes" id="UP000271162"/>
    </source>
</evidence>
<keyword evidence="5" id="KW-0234">DNA repair</keyword>
<evidence type="ECO:0000256" key="4">
    <source>
        <dbReference type="ARBA" id="ARBA00023172"/>
    </source>
</evidence>
<evidence type="ECO:0000256" key="3">
    <source>
        <dbReference type="ARBA" id="ARBA00022763"/>
    </source>
</evidence>
<dbReference type="GO" id="GO:0033557">
    <property type="term" value="C:Slx1-Slx4 complex"/>
    <property type="evidence" value="ECO:0007669"/>
    <property type="project" value="InterPro"/>
</dbReference>
<proteinExistence type="inferred from homology"/>
<keyword evidence="4" id="KW-0233">DNA recombination</keyword>
<evidence type="ECO:0000313" key="8">
    <source>
        <dbReference type="EMBL" id="VDL67626.1"/>
    </source>
</evidence>
<evidence type="ECO:0000256" key="2">
    <source>
        <dbReference type="ARBA" id="ARBA00006661"/>
    </source>
</evidence>
<evidence type="ECO:0000313" key="10">
    <source>
        <dbReference type="WBParaSite" id="NBR_0000403601-mRNA-1"/>
    </source>
</evidence>
<sequence>MIDNGILPKDLDGMTAVFLSWLRRSENDELYNHLLSLQPVLIDELHLRMSREDTAVCAIPKKALANILDRLGVTFSMPQVYGRRRAGAKRK</sequence>
<dbReference type="Proteomes" id="UP000271162">
    <property type="component" value="Unassembled WGS sequence"/>
</dbReference>
<dbReference type="EMBL" id="UYSL01006895">
    <property type="protein sequence ID" value="VDL67626.1"/>
    <property type="molecule type" value="Genomic_DNA"/>
</dbReference>
<dbReference type="GO" id="GO:0006310">
    <property type="term" value="P:DNA recombination"/>
    <property type="evidence" value="ECO:0007669"/>
    <property type="project" value="UniProtKB-KW"/>
</dbReference>
<evidence type="ECO:0000256" key="1">
    <source>
        <dbReference type="ARBA" id="ARBA00004123"/>
    </source>
</evidence>
<evidence type="ECO:0000256" key="5">
    <source>
        <dbReference type="ARBA" id="ARBA00023204"/>
    </source>
</evidence>
<comment type="similarity">
    <text evidence="2">Belongs to the SLX4 family.</text>
</comment>
<reference evidence="10" key="1">
    <citation type="submission" date="2017-02" db="UniProtKB">
        <authorList>
            <consortium name="WormBaseParasite"/>
        </authorList>
    </citation>
    <scope>IDENTIFICATION</scope>
</reference>
<keyword evidence="3" id="KW-0227">DNA damage</keyword>
<gene>
    <name evidence="8" type="ORF">NBR_LOCUS4037</name>
</gene>
<dbReference type="WBParaSite" id="NBR_0000403601-mRNA-1">
    <property type="protein sequence ID" value="NBR_0000403601-mRNA-1"/>
    <property type="gene ID" value="NBR_0000403601"/>
</dbReference>
<accession>A0A0N4XND4</accession>